<dbReference type="InParanoid" id="A0A1Y2DE61"/>
<dbReference type="SUPFAM" id="SSF75005">
    <property type="entry name" value="Arabinanase/levansucrase/invertase"/>
    <property type="match status" value="1"/>
</dbReference>
<dbReference type="GeneID" id="63781067"/>
<proteinExistence type="inferred from homology"/>
<gene>
    <name evidence="7" type="ORF">BCR38DRAFT_502060</name>
</gene>
<sequence>MLSVGNSTFSNPILPGFHPDPSCIFVPQWDDTFFCASSSFNAFPGIPIHASKDLKNWKLIGHALNRREQLPELMETNKSTSGIWAPAIRYHEGTFYLVTTLVNDDRLANDASRWDNVIFKAKNPYHPASWSKAIHFEFEGYDTSPFWDVDGKAYVTGSHAFHVLANLDTGEVGQWITLWNGTGGPAPEGPHLYHKDGYYYLLIAEGGTGILHMVTMARSRSMNGPYEPAPSNPLLTNANTTNYFQTVGHADIFQDATGNWWGVALSTRSGPDWKYFPMGRETVMTPITWEEGQFPIFSPVNGEMGGWSFPPRNVDIDGTGPFITEGDDINFEPGSSLPAHFTHWRFPISESYTISPPGHPNVLRLGPSKLNLTALNGNYVGPAGQTFVGRRQQDTLFTYSVNLDFSPGAAEEEAGVSVFLTQNHHLDLGVVMLPANRSTAPFPGTNNTVPSDPTELIPQFRFRAESFLPVPSPAILPVPSAWVGKPLRLEIKASNMTHYALSAGPAGALSEMQTVMTVSNDLVSWGFTGTILGVYCTSNGREGTTPAYFSKWKYVPQGQFKN</sequence>
<organism evidence="7 8">
    <name type="scientific">Pseudomassariella vexata</name>
    <dbReference type="NCBI Taxonomy" id="1141098"/>
    <lineage>
        <taxon>Eukaryota</taxon>
        <taxon>Fungi</taxon>
        <taxon>Dikarya</taxon>
        <taxon>Ascomycota</taxon>
        <taxon>Pezizomycotina</taxon>
        <taxon>Sordariomycetes</taxon>
        <taxon>Xylariomycetidae</taxon>
        <taxon>Amphisphaeriales</taxon>
        <taxon>Pseudomassariaceae</taxon>
        <taxon>Pseudomassariella</taxon>
    </lineage>
</organism>
<dbReference type="OrthoDB" id="2139957at2759"/>
<dbReference type="Gene3D" id="2.60.120.200">
    <property type="match status" value="1"/>
</dbReference>
<dbReference type="STRING" id="1141098.A0A1Y2DE61"/>
<evidence type="ECO:0000313" key="7">
    <source>
        <dbReference type="EMBL" id="ORY57572.1"/>
    </source>
</evidence>
<dbReference type="Pfam" id="PF17851">
    <property type="entry name" value="GH43_C2"/>
    <property type="match status" value="2"/>
</dbReference>
<evidence type="ECO:0000256" key="1">
    <source>
        <dbReference type="ARBA" id="ARBA00009865"/>
    </source>
</evidence>
<dbReference type="InterPro" id="IPR006710">
    <property type="entry name" value="Glyco_hydro_43"/>
</dbReference>
<dbReference type="GO" id="GO:0004553">
    <property type="term" value="F:hydrolase activity, hydrolyzing O-glycosyl compounds"/>
    <property type="evidence" value="ECO:0007669"/>
    <property type="project" value="InterPro"/>
</dbReference>
<accession>A0A1Y2DE61</accession>
<dbReference type="InterPro" id="IPR051795">
    <property type="entry name" value="Glycosyl_Hydrlase_43"/>
</dbReference>
<evidence type="ECO:0000256" key="3">
    <source>
        <dbReference type="ARBA" id="ARBA00023295"/>
    </source>
</evidence>
<dbReference type="CDD" id="cd18833">
    <property type="entry name" value="GH43_PcXyl-like"/>
    <property type="match status" value="1"/>
</dbReference>
<dbReference type="Gene3D" id="2.115.10.20">
    <property type="entry name" value="Glycosyl hydrolase domain, family 43"/>
    <property type="match status" value="1"/>
</dbReference>
<dbReference type="AlphaFoldDB" id="A0A1Y2DE61"/>
<evidence type="ECO:0000259" key="6">
    <source>
        <dbReference type="Pfam" id="PF17851"/>
    </source>
</evidence>
<comment type="caution">
    <text evidence="7">The sequence shown here is derived from an EMBL/GenBank/DDBJ whole genome shotgun (WGS) entry which is preliminary data.</text>
</comment>
<feature type="site" description="Important for catalytic activity, responsible for pKa modulation of the active site Glu and correct orientation of both the proton donor and substrate" evidence="4">
    <location>
        <position position="142"/>
    </location>
</feature>
<evidence type="ECO:0000256" key="5">
    <source>
        <dbReference type="RuleBase" id="RU361187"/>
    </source>
</evidence>
<dbReference type="EMBL" id="MCFJ01000019">
    <property type="protein sequence ID" value="ORY57572.1"/>
    <property type="molecule type" value="Genomic_DNA"/>
</dbReference>
<keyword evidence="8" id="KW-1185">Reference proteome</keyword>
<dbReference type="PANTHER" id="PTHR42812:SF17">
    <property type="entry name" value="BETA-XYLOSIDASE C-TERMINAL CONCANAVALIN A-LIKE DOMAIN-CONTAINING PROTEIN-RELATED"/>
    <property type="match status" value="1"/>
</dbReference>
<dbReference type="Pfam" id="PF04616">
    <property type="entry name" value="Glyco_hydro_43"/>
    <property type="match status" value="1"/>
</dbReference>
<evidence type="ECO:0000313" key="8">
    <source>
        <dbReference type="Proteomes" id="UP000193689"/>
    </source>
</evidence>
<dbReference type="RefSeq" id="XP_040710822.1">
    <property type="nucleotide sequence ID" value="XM_040864855.1"/>
</dbReference>
<reference evidence="7 8" key="1">
    <citation type="submission" date="2016-07" db="EMBL/GenBank/DDBJ databases">
        <title>Pervasive Adenine N6-methylation of Active Genes in Fungi.</title>
        <authorList>
            <consortium name="DOE Joint Genome Institute"/>
            <person name="Mondo S.J."/>
            <person name="Dannebaum R.O."/>
            <person name="Kuo R.C."/>
            <person name="Labutti K."/>
            <person name="Haridas S."/>
            <person name="Kuo A."/>
            <person name="Salamov A."/>
            <person name="Ahrendt S.R."/>
            <person name="Lipzen A."/>
            <person name="Sullivan W."/>
            <person name="Andreopoulos W.B."/>
            <person name="Clum A."/>
            <person name="Lindquist E."/>
            <person name="Daum C."/>
            <person name="Ramamoorthy G.K."/>
            <person name="Gryganskyi A."/>
            <person name="Culley D."/>
            <person name="Magnuson J.K."/>
            <person name="James T.Y."/>
            <person name="O'Malley M.A."/>
            <person name="Stajich J.E."/>
            <person name="Spatafora J.W."/>
            <person name="Visel A."/>
            <person name="Grigoriev I.V."/>
        </authorList>
    </citation>
    <scope>NUCLEOTIDE SEQUENCE [LARGE SCALE GENOMIC DNA]</scope>
    <source>
        <strain evidence="7 8">CBS 129021</strain>
    </source>
</reference>
<comment type="similarity">
    <text evidence="1 5">Belongs to the glycosyl hydrolase 43 family.</text>
</comment>
<dbReference type="GO" id="GO:0005975">
    <property type="term" value="P:carbohydrate metabolic process"/>
    <property type="evidence" value="ECO:0007669"/>
    <property type="project" value="InterPro"/>
</dbReference>
<dbReference type="InterPro" id="IPR023296">
    <property type="entry name" value="Glyco_hydro_beta-prop_sf"/>
</dbReference>
<name>A0A1Y2DE61_9PEZI</name>
<evidence type="ECO:0000256" key="2">
    <source>
        <dbReference type="ARBA" id="ARBA00022801"/>
    </source>
</evidence>
<feature type="domain" description="Beta-xylosidase C-terminal Concanavalin A-like" evidence="6">
    <location>
        <begin position="487"/>
        <end position="554"/>
    </location>
</feature>
<dbReference type="Proteomes" id="UP000193689">
    <property type="component" value="Unassembled WGS sequence"/>
</dbReference>
<evidence type="ECO:0000256" key="4">
    <source>
        <dbReference type="PIRSR" id="PIRSR606710-2"/>
    </source>
</evidence>
<protein>
    <submittedName>
        <fullName evidence="7">Glycoside hydrolase family 43 protein</fullName>
    </submittedName>
</protein>
<dbReference type="PANTHER" id="PTHR42812">
    <property type="entry name" value="BETA-XYLOSIDASE"/>
    <property type="match status" value="1"/>
</dbReference>
<keyword evidence="3 5" id="KW-0326">Glycosidase</keyword>
<feature type="domain" description="Beta-xylosidase C-terminal Concanavalin A-like" evidence="6">
    <location>
        <begin position="330"/>
        <end position="433"/>
    </location>
</feature>
<keyword evidence="2 5" id="KW-0378">Hydrolase</keyword>
<dbReference type="InterPro" id="IPR041542">
    <property type="entry name" value="GH43_C2"/>
</dbReference>
<dbReference type="SUPFAM" id="SSF49899">
    <property type="entry name" value="Concanavalin A-like lectins/glucanases"/>
    <property type="match status" value="1"/>
</dbReference>
<dbReference type="InterPro" id="IPR013320">
    <property type="entry name" value="ConA-like_dom_sf"/>
</dbReference>